<reference evidence="4 5" key="1">
    <citation type="journal article" date="2019" name="Appl. Environ. Microbiol.">
        <title>Environmental Evidence and Genomic Insight of Iron-oxidizing Bacteria Preference Towards More Corrosion Resistant Stainless Steel at Higher Salinities.</title>
        <authorList>
            <person name="Garrison C.E."/>
            <person name="Price K.A."/>
            <person name="Field E.K."/>
        </authorList>
    </citation>
    <scope>NUCLEOTIDE SEQUENCE [LARGE SCALE GENOMIC DNA]</scope>
    <source>
        <strain evidence="4 5">P3</strain>
    </source>
</reference>
<comment type="caution">
    <text evidence="4">The sequence shown here is derived from an EMBL/GenBank/DDBJ whole genome shotgun (WGS) entry which is preliminary data.</text>
</comment>
<keyword evidence="2" id="KW-0548">Nucleotidyltransferase</keyword>
<evidence type="ECO:0000256" key="1">
    <source>
        <dbReference type="ARBA" id="ARBA00022679"/>
    </source>
</evidence>
<evidence type="ECO:0000313" key="4">
    <source>
        <dbReference type="EMBL" id="TLS66559.1"/>
    </source>
</evidence>
<dbReference type="InterPro" id="IPR050065">
    <property type="entry name" value="GlmU-like"/>
</dbReference>
<accession>A0A5R9GNQ2</accession>
<sequence>MVIPCSKSHCSPACTIQPSASASNRRWKIANQDLTPVRAGVDVKRIERAVVLAAGLGTRLKWLTTERPKALMRVHGEPVIAHVIRRLVAQGVREIAVNAHHHAEQLQRYLGDGSAFGCHVVISHEPSLLDSGGGVKQALALLPGDGPVAVWNADVLSDIDVQALAGAWSQQGAMIALVANPDHHPHGDFGLEHGRVVADGSPRYTFAGVSVWDAGVFEAYGAGDAFSLTVPMRRLIAAGDCSGKLHHGEWFDIGRPRDLLRASRHQGR</sequence>
<dbReference type="PANTHER" id="PTHR43584">
    <property type="entry name" value="NUCLEOTIDYL TRANSFERASE"/>
    <property type="match status" value="1"/>
</dbReference>
<dbReference type="SUPFAM" id="SSF53448">
    <property type="entry name" value="Nucleotide-diphospho-sugar transferases"/>
    <property type="match status" value="1"/>
</dbReference>
<name>A0A5R9GNQ2_9PROT</name>
<evidence type="ECO:0000256" key="2">
    <source>
        <dbReference type="ARBA" id="ARBA00022695"/>
    </source>
</evidence>
<organism evidence="4 5">
    <name type="scientific">Mariprofundus erugo</name>
    <dbReference type="NCBI Taxonomy" id="2528639"/>
    <lineage>
        <taxon>Bacteria</taxon>
        <taxon>Pseudomonadati</taxon>
        <taxon>Pseudomonadota</taxon>
        <taxon>Candidatius Mariprofundia</taxon>
        <taxon>Mariprofundales</taxon>
        <taxon>Mariprofundaceae</taxon>
        <taxon>Mariprofundus</taxon>
    </lineage>
</organism>
<gene>
    <name evidence="4" type="ORF">FEF65_10390</name>
</gene>
<dbReference type="Pfam" id="PF00483">
    <property type="entry name" value="NTP_transferase"/>
    <property type="match status" value="1"/>
</dbReference>
<dbReference type="InterPro" id="IPR029044">
    <property type="entry name" value="Nucleotide-diphossugar_trans"/>
</dbReference>
<dbReference type="PANTHER" id="PTHR43584:SF8">
    <property type="entry name" value="N-ACETYLMURAMATE ALPHA-1-PHOSPHATE URIDYLYLTRANSFERASE"/>
    <property type="match status" value="1"/>
</dbReference>
<keyword evidence="5" id="KW-1185">Reference proteome</keyword>
<feature type="domain" description="Nucleotidyl transferase" evidence="3">
    <location>
        <begin position="49"/>
        <end position="264"/>
    </location>
</feature>
<dbReference type="GO" id="GO:0016779">
    <property type="term" value="F:nucleotidyltransferase activity"/>
    <property type="evidence" value="ECO:0007669"/>
    <property type="project" value="UniProtKB-KW"/>
</dbReference>
<evidence type="ECO:0000259" key="3">
    <source>
        <dbReference type="Pfam" id="PF00483"/>
    </source>
</evidence>
<dbReference type="Proteomes" id="UP000306585">
    <property type="component" value="Unassembled WGS sequence"/>
</dbReference>
<proteinExistence type="predicted"/>
<dbReference type="Gene3D" id="3.90.550.10">
    <property type="entry name" value="Spore Coat Polysaccharide Biosynthesis Protein SpsA, Chain A"/>
    <property type="match status" value="1"/>
</dbReference>
<protein>
    <submittedName>
        <fullName evidence="4">Nucleotidyltransferase family protein</fullName>
    </submittedName>
</protein>
<dbReference type="AlphaFoldDB" id="A0A5R9GNQ2"/>
<evidence type="ECO:0000313" key="5">
    <source>
        <dbReference type="Proteomes" id="UP000306585"/>
    </source>
</evidence>
<dbReference type="InterPro" id="IPR005835">
    <property type="entry name" value="NTP_transferase_dom"/>
</dbReference>
<dbReference type="CDD" id="cd06422">
    <property type="entry name" value="NTP_transferase_like_1"/>
    <property type="match status" value="1"/>
</dbReference>
<dbReference type="EMBL" id="VBRY01000009">
    <property type="protein sequence ID" value="TLS66559.1"/>
    <property type="molecule type" value="Genomic_DNA"/>
</dbReference>
<keyword evidence="1 4" id="KW-0808">Transferase</keyword>